<evidence type="ECO:0000313" key="2">
    <source>
        <dbReference type="EMBL" id="CAA9492775.1"/>
    </source>
</evidence>
<feature type="non-terminal residue" evidence="2">
    <location>
        <position position="1"/>
    </location>
</feature>
<dbReference type="EMBL" id="CADCVU010000074">
    <property type="protein sequence ID" value="CAA9492775.1"/>
    <property type="molecule type" value="Genomic_DNA"/>
</dbReference>
<feature type="region of interest" description="Disordered" evidence="1">
    <location>
        <begin position="1"/>
        <end position="22"/>
    </location>
</feature>
<dbReference type="AlphaFoldDB" id="A0A6J4S9B2"/>
<evidence type="ECO:0000256" key="1">
    <source>
        <dbReference type="SAM" id="MobiDB-lite"/>
    </source>
</evidence>
<protein>
    <submittedName>
        <fullName evidence="2">Uncharacterized protein</fullName>
    </submittedName>
</protein>
<proteinExistence type="predicted"/>
<accession>A0A6J4S9B2</accession>
<organism evidence="2">
    <name type="scientific">uncultured Solirubrobacterales bacterium</name>
    <dbReference type="NCBI Taxonomy" id="768556"/>
    <lineage>
        <taxon>Bacteria</taxon>
        <taxon>Bacillati</taxon>
        <taxon>Actinomycetota</taxon>
        <taxon>Thermoleophilia</taxon>
        <taxon>Solirubrobacterales</taxon>
        <taxon>environmental samples</taxon>
    </lineage>
</organism>
<reference evidence="2" key="1">
    <citation type="submission" date="2020-02" db="EMBL/GenBank/DDBJ databases">
        <authorList>
            <person name="Meier V. D."/>
        </authorList>
    </citation>
    <scope>NUCLEOTIDE SEQUENCE</scope>
    <source>
        <strain evidence="2">AVDCRST_MAG45</strain>
    </source>
</reference>
<gene>
    <name evidence="2" type="ORF">AVDCRST_MAG45-837</name>
</gene>
<sequence>VPVVTRSSGDDPWCGSLGRRLDPARPAIDTRRVERCLHSRRSRSGLQPL</sequence>
<feature type="non-terminal residue" evidence="2">
    <location>
        <position position="49"/>
    </location>
</feature>
<name>A0A6J4S9B2_9ACTN</name>